<name>A0A953HY39_9BACT</name>
<dbReference type="EMBL" id="JAHVHU010000019">
    <property type="protein sequence ID" value="MBY5959913.1"/>
    <property type="molecule type" value="Genomic_DNA"/>
</dbReference>
<feature type="transmembrane region" description="Helical" evidence="1">
    <location>
        <begin position="364"/>
        <end position="384"/>
    </location>
</feature>
<accession>A0A953HY39</accession>
<dbReference type="RefSeq" id="WP_222581449.1">
    <property type="nucleotide sequence ID" value="NZ_JAHVHU010000019.1"/>
</dbReference>
<reference evidence="2" key="1">
    <citation type="submission" date="2021-06" db="EMBL/GenBank/DDBJ databases">
        <title>44 bacteria genomes isolated from Dapeng, Shenzhen.</title>
        <authorList>
            <person name="Zheng W."/>
            <person name="Yu S."/>
            <person name="Huang Y."/>
        </authorList>
    </citation>
    <scope>NUCLEOTIDE SEQUENCE</scope>
    <source>
        <strain evidence="2">DP5N28-2</strain>
    </source>
</reference>
<feature type="transmembrane region" description="Helical" evidence="1">
    <location>
        <begin position="776"/>
        <end position="793"/>
    </location>
</feature>
<dbReference type="AlphaFoldDB" id="A0A953HY39"/>
<feature type="transmembrane region" description="Helical" evidence="1">
    <location>
        <begin position="7"/>
        <end position="26"/>
    </location>
</feature>
<sequence length="803" mass="90022">MINKKNLIRTAVSLGLFLVISVVLFYPQLQGKIYKAGDTVEYMAKSQEIRELREETGREVLWSDAIFSGMPSYFVSLKYQGNVLKTVQDLFFTIFKRPIGYFLLGLIVMFLSLKAMRVNHWLATLGAIVAVWSANNFILFSAGHMSKIVTIFYLPLLLSGIIILFRKNYLLGGILFALGAVMSILANHPQMVYYFALAMIPYLIYKLVEGLRAGQIATLGKVYGILILGLALGVASNTSRIWTSLEYKEASTRGGSVLEQEAQTNTTEGLGWEYAMQWSNGTNDLWASLIPGAVGGGSQEPVPHGTQLEDLLRQNNSPKKGGKYLGPLYWGELPFTSGPIYFGAALILVLVFVFPFLTVGQRWLYGGATVMTMLLSLGKNAAWFNHILFDYFPMFNNFRAPNSALSILPLFLAFGAVTGLDHWQQQITSRKITAIPRGFWIRTGSVAGLCLIIALLGGSLFSFEGVNAQSFAQQNVLDVIKEARQALLRQDAFRSFLMAVLAALPLWAFYKKKLNVGTLSLALGVVFLIDALPVSYRYFNMDNFVSSREYNQTFTPRPVDEQILSREQNRADYRVLDYSINTFNSNRTSYYHNTIGGYHAVKMSRYQDVIDGYISKGNQQVLNMLNTKYIINQNGAVQQNPNANGAAWFVRNVDYVNSADEEFRQLENLNTESTAVINREAFGDVLEGKTEYSVGTVERTQKIPDDMIYQTNNTGEGLLVLSEVWYDGPGWAATVDGEEVPLIRTDFLLRAVEVPAGEHEVRLTFEPDSYYLGEKISLGSTILLLLLIVYYLFRHVRPNYRKA</sequence>
<feature type="transmembrane region" description="Helical" evidence="1">
    <location>
        <begin position="517"/>
        <end position="539"/>
    </location>
</feature>
<feature type="transmembrane region" description="Helical" evidence="1">
    <location>
        <begin position="404"/>
        <end position="423"/>
    </location>
</feature>
<keyword evidence="1" id="KW-1133">Transmembrane helix</keyword>
<comment type="caution">
    <text evidence="2">The sequence shown here is derived from an EMBL/GenBank/DDBJ whole genome shotgun (WGS) entry which is preliminary data.</text>
</comment>
<dbReference type="PANTHER" id="PTHR38454">
    <property type="entry name" value="INTEGRAL MEMBRANE PROTEIN-RELATED"/>
    <property type="match status" value="1"/>
</dbReference>
<feature type="transmembrane region" description="Helical" evidence="1">
    <location>
        <begin position="148"/>
        <end position="165"/>
    </location>
</feature>
<proteinExistence type="predicted"/>
<feature type="transmembrane region" description="Helical" evidence="1">
    <location>
        <begin position="94"/>
        <end position="113"/>
    </location>
</feature>
<keyword evidence="1" id="KW-0472">Membrane</keyword>
<evidence type="ECO:0000313" key="3">
    <source>
        <dbReference type="Proteomes" id="UP000753961"/>
    </source>
</evidence>
<protein>
    <submittedName>
        <fullName evidence="2">YfhO family protein</fullName>
    </submittedName>
</protein>
<feature type="transmembrane region" description="Helical" evidence="1">
    <location>
        <begin position="120"/>
        <end position="142"/>
    </location>
</feature>
<evidence type="ECO:0000256" key="1">
    <source>
        <dbReference type="SAM" id="Phobius"/>
    </source>
</evidence>
<feature type="transmembrane region" description="Helical" evidence="1">
    <location>
        <begin position="338"/>
        <end position="357"/>
    </location>
</feature>
<dbReference type="Proteomes" id="UP000753961">
    <property type="component" value="Unassembled WGS sequence"/>
</dbReference>
<keyword evidence="3" id="KW-1185">Reference proteome</keyword>
<organism evidence="2 3">
    <name type="scientific">Membranihabitans marinus</name>
    <dbReference type="NCBI Taxonomy" id="1227546"/>
    <lineage>
        <taxon>Bacteria</taxon>
        <taxon>Pseudomonadati</taxon>
        <taxon>Bacteroidota</taxon>
        <taxon>Saprospiria</taxon>
        <taxon>Saprospirales</taxon>
        <taxon>Saprospiraceae</taxon>
        <taxon>Membranihabitans</taxon>
    </lineage>
</organism>
<gene>
    <name evidence="2" type="ORF">KUV50_17300</name>
</gene>
<feature type="transmembrane region" description="Helical" evidence="1">
    <location>
        <begin position="220"/>
        <end position="242"/>
    </location>
</feature>
<feature type="transmembrane region" description="Helical" evidence="1">
    <location>
        <begin position="192"/>
        <end position="208"/>
    </location>
</feature>
<keyword evidence="1" id="KW-0812">Transmembrane</keyword>
<feature type="transmembrane region" description="Helical" evidence="1">
    <location>
        <begin position="492"/>
        <end position="510"/>
    </location>
</feature>
<dbReference type="InterPro" id="IPR018580">
    <property type="entry name" value="Uncharacterised_YfhO"/>
</dbReference>
<dbReference type="PANTHER" id="PTHR38454:SF1">
    <property type="entry name" value="INTEGRAL MEMBRANE PROTEIN"/>
    <property type="match status" value="1"/>
</dbReference>
<feature type="transmembrane region" description="Helical" evidence="1">
    <location>
        <begin position="444"/>
        <end position="463"/>
    </location>
</feature>
<evidence type="ECO:0000313" key="2">
    <source>
        <dbReference type="EMBL" id="MBY5959913.1"/>
    </source>
</evidence>
<feature type="transmembrane region" description="Helical" evidence="1">
    <location>
        <begin position="170"/>
        <end position="186"/>
    </location>
</feature>